<gene>
    <name evidence="1" type="ORF">AVEN_20641_1</name>
</gene>
<protein>
    <submittedName>
        <fullName evidence="1">Uncharacterized protein</fullName>
    </submittedName>
</protein>
<keyword evidence="2" id="KW-1185">Reference proteome</keyword>
<comment type="caution">
    <text evidence="1">The sequence shown here is derived from an EMBL/GenBank/DDBJ whole genome shotgun (WGS) entry which is preliminary data.</text>
</comment>
<organism evidence="1 2">
    <name type="scientific">Araneus ventricosus</name>
    <name type="common">Orbweaver spider</name>
    <name type="synonym">Epeira ventricosa</name>
    <dbReference type="NCBI Taxonomy" id="182803"/>
    <lineage>
        <taxon>Eukaryota</taxon>
        <taxon>Metazoa</taxon>
        <taxon>Ecdysozoa</taxon>
        <taxon>Arthropoda</taxon>
        <taxon>Chelicerata</taxon>
        <taxon>Arachnida</taxon>
        <taxon>Araneae</taxon>
        <taxon>Araneomorphae</taxon>
        <taxon>Entelegynae</taxon>
        <taxon>Araneoidea</taxon>
        <taxon>Araneidae</taxon>
        <taxon>Araneus</taxon>
    </lineage>
</organism>
<proteinExistence type="predicted"/>
<dbReference type="Proteomes" id="UP000499080">
    <property type="component" value="Unassembled WGS sequence"/>
</dbReference>
<sequence length="173" mass="19855">MFEFRSKYYLMDFDLTFSNLYQTGSSSDPMKEASSDHVLVLEIPGPDTIHFRRAPSFSRIPKSPPLPFNSLFILFIDLLKINKCLDLLESSLVSIKTLLCRDLGVSVRSQNEIVEPGMSHSQLIQAKKAKMRKSTIKRMLISNFNTQGIVQEMFAPRGHKFNQQFQRAVPERL</sequence>
<dbReference type="EMBL" id="BGPR01016537">
    <property type="protein sequence ID" value="GBN73363.1"/>
    <property type="molecule type" value="Genomic_DNA"/>
</dbReference>
<accession>A0A4Y2RCD2</accession>
<evidence type="ECO:0000313" key="1">
    <source>
        <dbReference type="EMBL" id="GBN73363.1"/>
    </source>
</evidence>
<reference evidence="1 2" key="1">
    <citation type="journal article" date="2019" name="Sci. Rep.">
        <title>Orb-weaving spider Araneus ventricosus genome elucidates the spidroin gene catalogue.</title>
        <authorList>
            <person name="Kono N."/>
            <person name="Nakamura H."/>
            <person name="Ohtoshi R."/>
            <person name="Moran D.A.P."/>
            <person name="Shinohara A."/>
            <person name="Yoshida Y."/>
            <person name="Fujiwara M."/>
            <person name="Mori M."/>
            <person name="Tomita M."/>
            <person name="Arakawa K."/>
        </authorList>
    </citation>
    <scope>NUCLEOTIDE SEQUENCE [LARGE SCALE GENOMIC DNA]</scope>
</reference>
<name>A0A4Y2RCD2_ARAVE</name>
<evidence type="ECO:0000313" key="2">
    <source>
        <dbReference type="Proteomes" id="UP000499080"/>
    </source>
</evidence>
<dbReference type="AlphaFoldDB" id="A0A4Y2RCD2"/>